<keyword evidence="10" id="KW-0677">Repeat</keyword>
<keyword evidence="22" id="KW-1185">Reference proteome</keyword>
<evidence type="ECO:0000256" key="13">
    <source>
        <dbReference type="ARBA" id="ARBA00022989"/>
    </source>
</evidence>
<evidence type="ECO:0000256" key="18">
    <source>
        <dbReference type="PIRSR" id="PIRSR000007-50"/>
    </source>
</evidence>
<keyword evidence="21" id="KW-0456">Lyase</keyword>
<keyword evidence="15 17" id="KW-0472">Membrane</keyword>
<feature type="binding site" description="axial binding residue" evidence="19">
    <location>
        <position position="62"/>
    </location>
    <ligand>
        <name>heme c</name>
        <dbReference type="ChEBI" id="CHEBI:61717"/>
        <label>1</label>
    </ligand>
    <ligandPart>
        <name>Fe</name>
        <dbReference type="ChEBI" id="CHEBI:18248"/>
    </ligandPart>
</feature>
<dbReference type="InterPro" id="IPR009152">
    <property type="entry name" value="bc1_cytC-su"/>
</dbReference>
<dbReference type="EC" id="7.1.1.8" evidence="2 17"/>
<keyword evidence="9 17" id="KW-0479">Metal-binding</keyword>
<dbReference type="PIRSF" id="PIRSF000007">
    <property type="entry name" value="Ubiq_cycred_cyc"/>
    <property type="match status" value="1"/>
</dbReference>
<dbReference type="Gene3D" id="1.10.760.10">
    <property type="entry name" value="Cytochrome c-like domain"/>
    <property type="match status" value="2"/>
</dbReference>
<dbReference type="GO" id="GO:0016829">
    <property type="term" value="F:lyase activity"/>
    <property type="evidence" value="ECO:0007669"/>
    <property type="project" value="UniProtKB-KW"/>
</dbReference>
<dbReference type="RefSeq" id="WP_140738679.1">
    <property type="nucleotide sequence ID" value="NZ_RCZM01000002.1"/>
</dbReference>
<evidence type="ECO:0000256" key="2">
    <source>
        <dbReference type="ARBA" id="ARBA00012951"/>
    </source>
</evidence>
<evidence type="ECO:0000313" key="21">
    <source>
        <dbReference type="EMBL" id="TPG18312.1"/>
    </source>
</evidence>
<comment type="subcellular location">
    <subcellularLocation>
        <location evidence="1 17">Cell membrane</location>
        <topology evidence="1 17">Multi-pass membrane protein</topology>
    </subcellularLocation>
</comment>
<dbReference type="Pfam" id="PF00034">
    <property type="entry name" value="Cytochrom_C"/>
    <property type="match status" value="1"/>
</dbReference>
<evidence type="ECO:0000313" key="22">
    <source>
        <dbReference type="Proteomes" id="UP000317722"/>
    </source>
</evidence>
<comment type="catalytic activity">
    <reaction evidence="16 17">
        <text>a quinol + 2 Fe(III)-[cytochrome c](out) = a quinone + 2 Fe(II)-[cytochrome c](out) + 2 H(+)(out)</text>
        <dbReference type="Rhea" id="RHEA:11484"/>
        <dbReference type="Rhea" id="RHEA-COMP:10350"/>
        <dbReference type="Rhea" id="RHEA-COMP:14399"/>
        <dbReference type="ChEBI" id="CHEBI:15378"/>
        <dbReference type="ChEBI" id="CHEBI:24646"/>
        <dbReference type="ChEBI" id="CHEBI:29033"/>
        <dbReference type="ChEBI" id="CHEBI:29034"/>
        <dbReference type="ChEBI" id="CHEBI:132124"/>
        <dbReference type="EC" id="7.1.1.8"/>
    </reaction>
</comment>
<feature type="binding site" description="covalent" evidence="18">
    <location>
        <position position="154"/>
    </location>
    <ligand>
        <name>heme c</name>
        <dbReference type="ChEBI" id="CHEBI:61717"/>
        <label>2</label>
    </ligand>
</feature>
<dbReference type="OrthoDB" id="9811281at2"/>
<feature type="binding site" description="axial binding residue" evidence="19">
    <location>
        <position position="158"/>
    </location>
    <ligand>
        <name>heme c</name>
        <dbReference type="ChEBI" id="CHEBI:61717"/>
        <label>2</label>
    </ligand>
    <ligandPart>
        <name>Fe</name>
        <dbReference type="ChEBI" id="CHEBI:18248"/>
    </ligandPart>
</feature>
<comment type="PTM">
    <text evidence="18">Binds 2 heme c groups covalently per subunit.</text>
</comment>
<evidence type="ECO:0000256" key="4">
    <source>
        <dbReference type="ARBA" id="ARBA00022448"/>
    </source>
</evidence>
<evidence type="ECO:0000256" key="16">
    <source>
        <dbReference type="ARBA" id="ARBA00029351"/>
    </source>
</evidence>
<feature type="domain" description="Cytochrome c" evidence="20">
    <location>
        <begin position="45"/>
        <end position="125"/>
    </location>
</feature>
<dbReference type="GO" id="GO:0008121">
    <property type="term" value="F:quinol-cytochrome-c reductase activity"/>
    <property type="evidence" value="ECO:0007669"/>
    <property type="project" value="UniProtKB-UniRule"/>
</dbReference>
<dbReference type="Pfam" id="PF13442">
    <property type="entry name" value="Cytochrome_CBB3"/>
    <property type="match status" value="1"/>
</dbReference>
<dbReference type="SUPFAM" id="SSF46626">
    <property type="entry name" value="Cytochrome c"/>
    <property type="match status" value="2"/>
</dbReference>
<organism evidence="21 22">
    <name type="scientific">Pedococcus bigeumensis</name>
    <dbReference type="NCBI Taxonomy" id="433644"/>
    <lineage>
        <taxon>Bacteria</taxon>
        <taxon>Bacillati</taxon>
        <taxon>Actinomycetota</taxon>
        <taxon>Actinomycetes</taxon>
        <taxon>Micrococcales</taxon>
        <taxon>Intrasporangiaceae</taxon>
        <taxon>Pedococcus</taxon>
    </lineage>
</organism>
<evidence type="ECO:0000256" key="7">
    <source>
        <dbReference type="ARBA" id="ARBA00022660"/>
    </source>
</evidence>
<keyword evidence="14 17" id="KW-0408">Iron</keyword>
<keyword evidence="7 17" id="KW-0679">Respiratory chain</keyword>
<dbReference type="PROSITE" id="PS51007">
    <property type="entry name" value="CYTC"/>
    <property type="match status" value="2"/>
</dbReference>
<gene>
    <name evidence="21" type="ORF">EAH86_08070</name>
</gene>
<evidence type="ECO:0000256" key="6">
    <source>
        <dbReference type="ARBA" id="ARBA00022617"/>
    </source>
</evidence>
<comment type="subunit">
    <text evidence="17">The cytochrome bc1 complex is composed of a cytochrome b (QcrB), the Rieske iron-sulfur protein (QcrA) and a diheme cytochrome c (QcrC) subunit.</text>
</comment>
<comment type="caution">
    <text evidence="17">Lacks conserved residue(s) required for the propagation of feature annotation.</text>
</comment>
<keyword evidence="4 17" id="KW-0813">Transport</keyword>
<name>A0A502D0B1_9MICO</name>
<dbReference type="InterPro" id="IPR036909">
    <property type="entry name" value="Cyt_c-like_dom_sf"/>
</dbReference>
<reference evidence="21 22" key="1">
    <citation type="journal article" date="2019" name="Environ. Microbiol.">
        <title>Species interactions and distinct microbial communities in high Arctic permafrost affected cryosols are associated with the CH4 and CO2 gas fluxes.</title>
        <authorList>
            <person name="Altshuler I."/>
            <person name="Hamel J."/>
            <person name="Turney S."/>
            <person name="Magnuson E."/>
            <person name="Levesque R."/>
            <person name="Greer C."/>
            <person name="Whyte L.G."/>
        </authorList>
    </citation>
    <scope>NUCLEOTIDE SEQUENCE [LARGE SCALE GENOMIC DNA]</scope>
    <source>
        <strain evidence="21 22">S9.3A</strain>
    </source>
</reference>
<dbReference type="GO" id="GO:0005886">
    <property type="term" value="C:plasma membrane"/>
    <property type="evidence" value="ECO:0007669"/>
    <property type="project" value="UniProtKB-SubCell"/>
</dbReference>
<feature type="binding site" description="covalent" evidence="18">
    <location>
        <position position="58"/>
    </location>
    <ligand>
        <name>heme c</name>
        <dbReference type="ChEBI" id="CHEBI:61717"/>
        <label>1</label>
    </ligand>
</feature>
<evidence type="ECO:0000256" key="11">
    <source>
        <dbReference type="ARBA" id="ARBA00022967"/>
    </source>
</evidence>
<sequence>MNALAARRRHPAAIALLLLLGLILTGVAYSALAPKQADAASTAASSVEDGKKLFLANCATCHGLQAQGTKAAPSLAGVGAAAVDFQMGTGRMPMAAPNIQAPRADEVRFTQEQISSVAAYIASLAPGPAVPEAEYTTGQGGDVALGAELFRVNCAMCHNFAGSGGALTRGKYAPSLRDVEGKHIYEAMVSGPQSMPVFSDDNISPDAKNDIVAYLHEVDKQENVGGMALGNLGPVSEGLFVWIFGLGIMVGFAVWLGKKAA</sequence>
<feature type="binding site" description="covalent" evidence="18">
    <location>
        <position position="61"/>
    </location>
    <ligand>
        <name>heme c</name>
        <dbReference type="ChEBI" id="CHEBI:61717"/>
        <label>1</label>
    </ligand>
</feature>
<accession>A0A502D0B1</accession>
<evidence type="ECO:0000256" key="12">
    <source>
        <dbReference type="ARBA" id="ARBA00022982"/>
    </source>
</evidence>
<comment type="caution">
    <text evidence="21">The sequence shown here is derived from an EMBL/GenBank/DDBJ whole genome shotgun (WGS) entry which is preliminary data.</text>
</comment>
<feature type="domain" description="Cytochrome c" evidence="20">
    <location>
        <begin position="141"/>
        <end position="219"/>
    </location>
</feature>
<evidence type="ECO:0000256" key="10">
    <source>
        <dbReference type="ARBA" id="ARBA00022737"/>
    </source>
</evidence>
<dbReference type="PANTHER" id="PTHR33751:SF13">
    <property type="entry name" value="CYTOCHROME BC1 COMPLEX CYTOCHROME C SUBUNIT"/>
    <property type="match status" value="1"/>
</dbReference>
<evidence type="ECO:0000256" key="9">
    <source>
        <dbReference type="ARBA" id="ARBA00022723"/>
    </source>
</evidence>
<keyword evidence="13 17" id="KW-1133">Transmembrane helix</keyword>
<dbReference type="AlphaFoldDB" id="A0A502D0B1"/>
<dbReference type="GO" id="GO:0020037">
    <property type="term" value="F:heme binding"/>
    <property type="evidence" value="ECO:0007669"/>
    <property type="project" value="UniProtKB-UniRule"/>
</dbReference>
<evidence type="ECO:0000256" key="5">
    <source>
        <dbReference type="ARBA" id="ARBA00022475"/>
    </source>
</evidence>
<evidence type="ECO:0000256" key="3">
    <source>
        <dbReference type="ARBA" id="ARBA00017819"/>
    </source>
</evidence>
<evidence type="ECO:0000256" key="19">
    <source>
        <dbReference type="PIRSR" id="PIRSR000007-51"/>
    </source>
</evidence>
<keyword evidence="12 17" id="KW-0249">Electron transport</keyword>
<evidence type="ECO:0000256" key="1">
    <source>
        <dbReference type="ARBA" id="ARBA00004651"/>
    </source>
</evidence>
<dbReference type="InterPro" id="IPR050597">
    <property type="entry name" value="Cytochrome_c_Oxidase_Subunit"/>
</dbReference>
<protein>
    <recommendedName>
        <fullName evidence="3 17">Cytochrome bc1 complex cytochrome c subunit</fullName>
        <ecNumber evidence="2 17">7.1.1.8</ecNumber>
    </recommendedName>
</protein>
<evidence type="ECO:0000256" key="8">
    <source>
        <dbReference type="ARBA" id="ARBA00022692"/>
    </source>
</evidence>
<dbReference type="GO" id="GO:0005506">
    <property type="term" value="F:iron ion binding"/>
    <property type="evidence" value="ECO:0007669"/>
    <property type="project" value="UniProtKB-UniRule"/>
</dbReference>
<keyword evidence="5 17" id="KW-1003">Cell membrane</keyword>
<dbReference type="EMBL" id="RCZM01000002">
    <property type="protein sequence ID" value="TPG18312.1"/>
    <property type="molecule type" value="Genomic_DNA"/>
</dbReference>
<dbReference type="Proteomes" id="UP000317722">
    <property type="component" value="Unassembled WGS sequence"/>
</dbReference>
<keyword evidence="11 17" id="KW-1278">Translocase</keyword>
<feature type="binding site" description="covalent" evidence="18">
    <location>
        <position position="157"/>
    </location>
    <ligand>
        <name>heme c</name>
        <dbReference type="ChEBI" id="CHEBI:61717"/>
        <label>2</label>
    </ligand>
</feature>
<dbReference type="InterPro" id="IPR009056">
    <property type="entry name" value="Cyt_c-like_dom"/>
</dbReference>
<proteinExistence type="predicted"/>
<evidence type="ECO:0000259" key="20">
    <source>
        <dbReference type="PROSITE" id="PS51007"/>
    </source>
</evidence>
<evidence type="ECO:0000256" key="17">
    <source>
        <dbReference type="PIRNR" id="PIRNR000007"/>
    </source>
</evidence>
<evidence type="ECO:0000256" key="14">
    <source>
        <dbReference type="ARBA" id="ARBA00023004"/>
    </source>
</evidence>
<feature type="transmembrane region" description="Helical" evidence="17">
    <location>
        <begin position="239"/>
        <end position="257"/>
    </location>
</feature>
<keyword evidence="6 17" id="KW-0349">Heme</keyword>
<evidence type="ECO:0000256" key="15">
    <source>
        <dbReference type="ARBA" id="ARBA00023136"/>
    </source>
</evidence>
<dbReference type="PANTHER" id="PTHR33751">
    <property type="entry name" value="CBB3-TYPE CYTOCHROME C OXIDASE SUBUNIT FIXP"/>
    <property type="match status" value="1"/>
</dbReference>
<keyword evidence="8 17" id="KW-0812">Transmembrane</keyword>